<name>A0A645G1L7_9ZZZZ</name>
<dbReference type="GO" id="GO:0019867">
    <property type="term" value="C:outer membrane"/>
    <property type="evidence" value="ECO:0007669"/>
    <property type="project" value="InterPro"/>
</dbReference>
<dbReference type="InterPro" id="IPR051933">
    <property type="entry name" value="Resuscitation_pf_RpfB"/>
</dbReference>
<dbReference type="PANTHER" id="PTHR39160">
    <property type="entry name" value="CELL WALL-BINDING PROTEIN YOCH"/>
    <property type="match status" value="1"/>
</dbReference>
<sequence length="103" mass="10893">MITTPVGDYKYTKSLSVVATGYTQYDEGCDSTTATGAAAVRGVIAVDPSVIPLGTKLYIPGYGIATAEDTGGAIDGNRIDLCYNSVDEAFAWGRRTVMVYILQ</sequence>
<evidence type="ECO:0000256" key="1">
    <source>
        <dbReference type="ARBA" id="ARBA00022729"/>
    </source>
</evidence>
<proteinExistence type="predicted"/>
<dbReference type="CDD" id="cd22786">
    <property type="entry name" value="DPBB_YuiC-like"/>
    <property type="match status" value="1"/>
</dbReference>
<organism evidence="3">
    <name type="scientific">bioreactor metagenome</name>
    <dbReference type="NCBI Taxonomy" id="1076179"/>
    <lineage>
        <taxon>unclassified sequences</taxon>
        <taxon>metagenomes</taxon>
        <taxon>ecological metagenomes</taxon>
    </lineage>
</organism>
<dbReference type="InterPro" id="IPR036908">
    <property type="entry name" value="RlpA-like_sf"/>
</dbReference>
<dbReference type="GO" id="GO:0009254">
    <property type="term" value="P:peptidoglycan turnover"/>
    <property type="evidence" value="ECO:0007669"/>
    <property type="project" value="InterPro"/>
</dbReference>
<evidence type="ECO:0000313" key="3">
    <source>
        <dbReference type="EMBL" id="MPN18093.1"/>
    </source>
</evidence>
<dbReference type="AlphaFoldDB" id="A0A645G1L7"/>
<accession>A0A645G1L7</accession>
<reference evidence="3" key="1">
    <citation type="submission" date="2019-08" db="EMBL/GenBank/DDBJ databases">
        <authorList>
            <person name="Kucharzyk K."/>
            <person name="Murdoch R.W."/>
            <person name="Higgins S."/>
            <person name="Loffler F."/>
        </authorList>
    </citation>
    <scope>NUCLEOTIDE SEQUENCE</scope>
</reference>
<protein>
    <submittedName>
        <fullName evidence="3">Cell wall-binding protein YocH</fullName>
    </submittedName>
</protein>
<evidence type="ECO:0000259" key="2">
    <source>
        <dbReference type="Pfam" id="PF06725"/>
    </source>
</evidence>
<dbReference type="Gene3D" id="2.40.40.10">
    <property type="entry name" value="RlpA-like domain"/>
    <property type="match status" value="1"/>
</dbReference>
<feature type="domain" description="3D" evidence="2">
    <location>
        <begin position="43"/>
        <end position="103"/>
    </location>
</feature>
<dbReference type="SUPFAM" id="SSF50685">
    <property type="entry name" value="Barwin-like endoglucanases"/>
    <property type="match status" value="1"/>
</dbReference>
<keyword evidence="1" id="KW-0732">Signal</keyword>
<dbReference type="InterPro" id="IPR010611">
    <property type="entry name" value="3D_dom"/>
</dbReference>
<gene>
    <name evidence="3" type="primary">yocH_4</name>
    <name evidence="3" type="ORF">SDC9_165451</name>
</gene>
<dbReference type="Pfam" id="PF06725">
    <property type="entry name" value="3D"/>
    <property type="match status" value="1"/>
</dbReference>
<dbReference type="PANTHER" id="PTHR39160:SF4">
    <property type="entry name" value="RESUSCITATION-PROMOTING FACTOR RPFB"/>
    <property type="match status" value="1"/>
</dbReference>
<dbReference type="GO" id="GO:0004553">
    <property type="term" value="F:hydrolase activity, hydrolyzing O-glycosyl compounds"/>
    <property type="evidence" value="ECO:0007669"/>
    <property type="project" value="InterPro"/>
</dbReference>
<dbReference type="EMBL" id="VSSQ01065348">
    <property type="protein sequence ID" value="MPN18093.1"/>
    <property type="molecule type" value="Genomic_DNA"/>
</dbReference>
<comment type="caution">
    <text evidence="3">The sequence shown here is derived from an EMBL/GenBank/DDBJ whole genome shotgun (WGS) entry which is preliminary data.</text>
</comment>